<reference evidence="1 2" key="1">
    <citation type="submission" date="2019-05" db="EMBL/GenBank/DDBJ databases">
        <title>Draft genome sequence of Nonomuraea turkmeniaca DSM 43926.</title>
        <authorList>
            <person name="Saricaoglu S."/>
            <person name="Isik K."/>
        </authorList>
    </citation>
    <scope>NUCLEOTIDE SEQUENCE [LARGE SCALE GENOMIC DNA]</scope>
    <source>
        <strain evidence="1 2">DSM 43926</strain>
    </source>
</reference>
<evidence type="ECO:0000313" key="1">
    <source>
        <dbReference type="EMBL" id="TMR17534.1"/>
    </source>
</evidence>
<sequence>MRPRRGRCGACRATHVLLPVTVLLRRADAAVVIGAALVAKAAGAGHRRIAARLDRPSATVRGWLRAFARAAEAIRAYFAVVLVGLAADPVLPQASGDVSADVVAVIAAVADAAGRRWPQMGTVSPWLVASAATAGCLIHPSGPAMWIKTSHPWAGWM</sequence>
<dbReference type="Proteomes" id="UP000309128">
    <property type="component" value="Unassembled WGS sequence"/>
</dbReference>
<dbReference type="AlphaFoldDB" id="A0A5S4FF13"/>
<keyword evidence="2" id="KW-1185">Reference proteome</keyword>
<comment type="caution">
    <text evidence="1">The sequence shown here is derived from an EMBL/GenBank/DDBJ whole genome shotgun (WGS) entry which is preliminary data.</text>
</comment>
<proteinExistence type="predicted"/>
<accession>A0A5S4FF13</accession>
<organism evidence="1 2">
    <name type="scientific">Nonomuraea turkmeniaca</name>
    <dbReference type="NCBI Taxonomy" id="103838"/>
    <lineage>
        <taxon>Bacteria</taxon>
        <taxon>Bacillati</taxon>
        <taxon>Actinomycetota</taxon>
        <taxon>Actinomycetes</taxon>
        <taxon>Streptosporangiales</taxon>
        <taxon>Streptosporangiaceae</taxon>
        <taxon>Nonomuraea</taxon>
    </lineage>
</organism>
<dbReference type="OrthoDB" id="3694837at2"/>
<name>A0A5S4FF13_9ACTN</name>
<gene>
    <name evidence="1" type="ORF">ETD86_23200</name>
</gene>
<evidence type="ECO:0000313" key="2">
    <source>
        <dbReference type="Proteomes" id="UP000309128"/>
    </source>
</evidence>
<protein>
    <submittedName>
        <fullName evidence="1">Uncharacterized protein</fullName>
    </submittedName>
</protein>
<dbReference type="EMBL" id="VCKY01000078">
    <property type="protein sequence ID" value="TMR17534.1"/>
    <property type="molecule type" value="Genomic_DNA"/>
</dbReference>